<sequence>MQNYCLAAFGAAALLATPAHAQSLTDWRDQLDPDALAGGEIYLELQYEGEADGFMRYGWQTDGDEIAIYDRTMWASHEIYETLETRIRLADLAPVSSDIRFHQGGNYYVFDIDFQPGIARGRMQAVRPGQPDASQPLASELESGTILRASIFLVASALPLEVGDSIAFNWYAEMGNAVAAVTLSAVEEVTIETPAGSFATLRLEQRGGTPANDIFIDRQSGDIVRIDVGGQPMQFVAPAAAE</sequence>
<keyword evidence="1" id="KW-0732">Signal</keyword>
<evidence type="ECO:0000313" key="2">
    <source>
        <dbReference type="EMBL" id="RKQ96588.1"/>
    </source>
</evidence>
<feature type="chain" id="PRO_5019743313" evidence="1">
    <location>
        <begin position="22"/>
        <end position="242"/>
    </location>
</feature>
<dbReference type="OrthoDB" id="7630463at2"/>
<dbReference type="EMBL" id="RBIM01000004">
    <property type="protein sequence ID" value="RKQ96588.1"/>
    <property type="molecule type" value="Genomic_DNA"/>
</dbReference>
<feature type="signal peptide" evidence="1">
    <location>
        <begin position="1"/>
        <end position="21"/>
    </location>
</feature>
<dbReference type="AlphaFoldDB" id="A0A495D607"/>
<dbReference type="Pfam" id="PF11306">
    <property type="entry name" value="DUF3108"/>
    <property type="match status" value="1"/>
</dbReference>
<dbReference type="Proteomes" id="UP000273675">
    <property type="component" value="Unassembled WGS sequence"/>
</dbReference>
<name>A0A495D607_9PROT</name>
<evidence type="ECO:0000313" key="3">
    <source>
        <dbReference type="Proteomes" id="UP000273675"/>
    </source>
</evidence>
<organism evidence="2 3">
    <name type="scientific">Maricaulis maris</name>
    <dbReference type="NCBI Taxonomy" id="74318"/>
    <lineage>
        <taxon>Bacteria</taxon>
        <taxon>Pseudomonadati</taxon>
        <taxon>Pseudomonadota</taxon>
        <taxon>Alphaproteobacteria</taxon>
        <taxon>Maricaulales</taxon>
        <taxon>Maricaulaceae</taxon>
        <taxon>Maricaulis</taxon>
    </lineage>
</organism>
<proteinExistence type="predicted"/>
<comment type="caution">
    <text evidence="2">The sequence shown here is derived from an EMBL/GenBank/DDBJ whole genome shotgun (WGS) entry which is preliminary data.</text>
</comment>
<gene>
    <name evidence="2" type="ORF">C7435_1920</name>
</gene>
<evidence type="ECO:0000256" key="1">
    <source>
        <dbReference type="SAM" id="SignalP"/>
    </source>
</evidence>
<dbReference type="RefSeq" id="WP_121211132.1">
    <property type="nucleotide sequence ID" value="NZ_RBIM01000004.1"/>
</dbReference>
<reference evidence="2 3" key="1">
    <citation type="submission" date="2018-10" db="EMBL/GenBank/DDBJ databases">
        <title>Genomic Encyclopedia of Type Strains, Phase IV (KMG-IV): sequencing the most valuable type-strain genomes for metagenomic binning, comparative biology and taxonomic classification.</title>
        <authorList>
            <person name="Goeker M."/>
        </authorList>
    </citation>
    <scope>NUCLEOTIDE SEQUENCE [LARGE SCALE GENOMIC DNA]</scope>
    <source>
        <strain evidence="2 3">DSM 4734</strain>
    </source>
</reference>
<dbReference type="InterPro" id="IPR021457">
    <property type="entry name" value="DUF3108"/>
</dbReference>
<accession>A0A495D607</accession>
<protein>
    <submittedName>
        <fullName evidence="2">Uncharacterized protein DUF3108</fullName>
    </submittedName>
</protein>